<evidence type="ECO:0000313" key="6">
    <source>
        <dbReference type="Proteomes" id="UP000799640"/>
    </source>
</evidence>
<dbReference type="CDD" id="cd05233">
    <property type="entry name" value="SDR_c"/>
    <property type="match status" value="1"/>
</dbReference>
<evidence type="ECO:0000256" key="1">
    <source>
        <dbReference type="ARBA" id="ARBA00006484"/>
    </source>
</evidence>
<keyword evidence="2" id="KW-0521">NADP</keyword>
<evidence type="ECO:0000313" key="5">
    <source>
        <dbReference type="EMBL" id="KAF2395776.1"/>
    </source>
</evidence>
<dbReference type="PANTHER" id="PTHR43180">
    <property type="entry name" value="3-OXOACYL-(ACYL-CARRIER-PROTEIN) REDUCTASE (AFU_ORTHOLOGUE AFUA_6G11210)"/>
    <property type="match status" value="1"/>
</dbReference>
<name>A0A6G1HIU8_9PEZI</name>
<evidence type="ECO:0000256" key="4">
    <source>
        <dbReference type="RuleBase" id="RU000363"/>
    </source>
</evidence>
<dbReference type="PROSITE" id="PS00061">
    <property type="entry name" value="ADH_SHORT"/>
    <property type="match status" value="1"/>
</dbReference>
<dbReference type="PRINTS" id="PR00080">
    <property type="entry name" value="SDRFAMILY"/>
</dbReference>
<keyword evidence="3" id="KW-0560">Oxidoreductase</keyword>
<dbReference type="AlphaFoldDB" id="A0A6G1HIU8"/>
<proteinExistence type="inferred from homology"/>
<gene>
    <name evidence="5" type="ORF">EJ06DRAFT_263158</name>
</gene>
<dbReference type="InterPro" id="IPR036291">
    <property type="entry name" value="NAD(P)-bd_dom_sf"/>
</dbReference>
<dbReference type="PRINTS" id="PR00081">
    <property type="entry name" value="GDHRDH"/>
</dbReference>
<dbReference type="SUPFAM" id="SSF51735">
    <property type="entry name" value="NAD(P)-binding Rossmann-fold domains"/>
    <property type="match status" value="1"/>
</dbReference>
<dbReference type="Gene3D" id="3.40.50.720">
    <property type="entry name" value="NAD(P)-binding Rossmann-like Domain"/>
    <property type="match status" value="1"/>
</dbReference>
<dbReference type="GO" id="GO:0016491">
    <property type="term" value="F:oxidoreductase activity"/>
    <property type="evidence" value="ECO:0007669"/>
    <property type="project" value="UniProtKB-KW"/>
</dbReference>
<comment type="similarity">
    <text evidence="1 4">Belongs to the short-chain dehydrogenases/reductases (SDR) family.</text>
</comment>
<evidence type="ECO:0000256" key="2">
    <source>
        <dbReference type="ARBA" id="ARBA00022857"/>
    </source>
</evidence>
<evidence type="ECO:0000256" key="3">
    <source>
        <dbReference type="ARBA" id="ARBA00023002"/>
    </source>
</evidence>
<dbReference type="Proteomes" id="UP000799640">
    <property type="component" value="Unassembled WGS sequence"/>
</dbReference>
<keyword evidence="6" id="KW-1185">Reference proteome</keyword>
<dbReference type="OrthoDB" id="417891at2759"/>
<accession>A0A6G1HIU8</accession>
<dbReference type="FunFam" id="3.40.50.720:FF:000084">
    <property type="entry name" value="Short-chain dehydrogenase reductase"/>
    <property type="match status" value="1"/>
</dbReference>
<dbReference type="InterPro" id="IPR002347">
    <property type="entry name" value="SDR_fam"/>
</dbReference>
<sequence length="253" mass="26741">MSQQLLNKVAIVTGGSSGIGASIVRLFLDHGAKVASLDIRQSAEPDSDTLLSVTANVASDSEVRAAVAKVVEKWSTVDILVNNAGVMDRATVAGDVLNPEWERCMGVNLNGPFYLIRAVMPHFQAHEGDAKGVIVNIGSTASVRGAAAGPAYTASKHGLLGLSRNVAWWYRHKGVRCNIVLPGGVETNIAMNSLTGPVSQEGMMEAMQRMRPYIDTMPGMLKPRDIANAVLFLATAEGVNGAEIAVDKGWTTA</sequence>
<dbReference type="PANTHER" id="PTHR43180:SF63">
    <property type="entry name" value="DEHYDROGENASE_REDUCTASE FAMILY PROTEIN, PUTATIVE (AFU_ORTHOLOGUE AFUA_6G03520)-RELATED"/>
    <property type="match status" value="1"/>
</dbReference>
<organism evidence="5 6">
    <name type="scientific">Trichodelitschia bisporula</name>
    <dbReference type="NCBI Taxonomy" id="703511"/>
    <lineage>
        <taxon>Eukaryota</taxon>
        <taxon>Fungi</taxon>
        <taxon>Dikarya</taxon>
        <taxon>Ascomycota</taxon>
        <taxon>Pezizomycotina</taxon>
        <taxon>Dothideomycetes</taxon>
        <taxon>Dothideomycetes incertae sedis</taxon>
        <taxon>Phaeotrichales</taxon>
        <taxon>Phaeotrichaceae</taxon>
        <taxon>Trichodelitschia</taxon>
    </lineage>
</organism>
<protein>
    <submittedName>
        <fullName evidence="5">3-oxoacyl-reductase</fullName>
    </submittedName>
</protein>
<dbReference type="InterPro" id="IPR020904">
    <property type="entry name" value="Sc_DH/Rdtase_CS"/>
</dbReference>
<reference evidence="5" key="1">
    <citation type="journal article" date="2020" name="Stud. Mycol.">
        <title>101 Dothideomycetes genomes: a test case for predicting lifestyles and emergence of pathogens.</title>
        <authorList>
            <person name="Haridas S."/>
            <person name="Albert R."/>
            <person name="Binder M."/>
            <person name="Bloem J."/>
            <person name="Labutti K."/>
            <person name="Salamov A."/>
            <person name="Andreopoulos B."/>
            <person name="Baker S."/>
            <person name="Barry K."/>
            <person name="Bills G."/>
            <person name="Bluhm B."/>
            <person name="Cannon C."/>
            <person name="Castanera R."/>
            <person name="Culley D."/>
            <person name="Daum C."/>
            <person name="Ezra D."/>
            <person name="Gonzalez J."/>
            <person name="Henrissat B."/>
            <person name="Kuo A."/>
            <person name="Liang C."/>
            <person name="Lipzen A."/>
            <person name="Lutzoni F."/>
            <person name="Magnuson J."/>
            <person name="Mondo S."/>
            <person name="Nolan M."/>
            <person name="Ohm R."/>
            <person name="Pangilinan J."/>
            <person name="Park H.-J."/>
            <person name="Ramirez L."/>
            <person name="Alfaro M."/>
            <person name="Sun H."/>
            <person name="Tritt A."/>
            <person name="Yoshinaga Y."/>
            <person name="Zwiers L.-H."/>
            <person name="Turgeon B."/>
            <person name="Goodwin S."/>
            <person name="Spatafora J."/>
            <person name="Crous P."/>
            <person name="Grigoriev I."/>
        </authorList>
    </citation>
    <scope>NUCLEOTIDE SEQUENCE</scope>
    <source>
        <strain evidence="5">CBS 262.69</strain>
    </source>
</reference>
<dbReference type="Pfam" id="PF00106">
    <property type="entry name" value="adh_short"/>
    <property type="match status" value="1"/>
</dbReference>
<dbReference type="EMBL" id="ML996711">
    <property type="protein sequence ID" value="KAF2395776.1"/>
    <property type="molecule type" value="Genomic_DNA"/>
</dbReference>